<dbReference type="SUPFAM" id="SSF55447">
    <property type="entry name" value="CO dehydrogenase flavoprotein C-terminal domain-like"/>
    <property type="match status" value="1"/>
</dbReference>
<accession>A0A1Y6K681</accession>
<evidence type="ECO:0000256" key="4">
    <source>
        <dbReference type="ARBA" id="ARBA00022827"/>
    </source>
</evidence>
<keyword evidence="5" id="KW-0560">Oxidoreductase</keyword>
<proteinExistence type="predicted"/>
<dbReference type="GO" id="GO:0051537">
    <property type="term" value="F:2 iron, 2 sulfur cluster binding"/>
    <property type="evidence" value="ECO:0007669"/>
    <property type="project" value="UniProtKB-KW"/>
</dbReference>
<keyword evidence="3" id="KW-0479">Metal-binding</keyword>
<gene>
    <name evidence="10" type="ORF">CFX1CAM_1034</name>
</gene>
<keyword evidence="4" id="KW-0274">FAD</keyword>
<dbReference type="SUPFAM" id="SSF54292">
    <property type="entry name" value="2Fe-2S ferredoxin-like"/>
    <property type="match status" value="1"/>
</dbReference>
<dbReference type="InterPro" id="IPR016167">
    <property type="entry name" value="FAD-bd_PCMH_sub1"/>
</dbReference>
<feature type="domain" description="2Fe-2S ferredoxin-type" evidence="8">
    <location>
        <begin position="315"/>
        <end position="391"/>
    </location>
</feature>
<dbReference type="SMART" id="SM01092">
    <property type="entry name" value="CO_deh_flav_C"/>
    <property type="match status" value="1"/>
</dbReference>
<dbReference type="InterPro" id="IPR005107">
    <property type="entry name" value="CO_DH_flav_C"/>
</dbReference>
<dbReference type="PANTHER" id="PTHR45444">
    <property type="entry name" value="XANTHINE DEHYDROGENASE"/>
    <property type="match status" value="1"/>
</dbReference>
<dbReference type="PROSITE" id="PS51387">
    <property type="entry name" value="FAD_PCMH"/>
    <property type="match status" value="1"/>
</dbReference>
<organism evidence="10 11">
    <name type="scientific">Candidatus Brevifilum fermentans</name>
    <dbReference type="NCBI Taxonomy" id="1986204"/>
    <lineage>
        <taxon>Bacteria</taxon>
        <taxon>Bacillati</taxon>
        <taxon>Chloroflexota</taxon>
        <taxon>Anaerolineae</taxon>
        <taxon>Anaerolineales</taxon>
        <taxon>Anaerolineaceae</taxon>
        <taxon>Candidatus Brevifilum</taxon>
    </lineage>
</organism>
<reference evidence="11" key="1">
    <citation type="submission" date="2017-05" db="EMBL/GenBank/DDBJ databases">
        <authorList>
            <person name="Kirkegaard R."/>
            <person name="Mcilroy J S."/>
        </authorList>
    </citation>
    <scope>NUCLEOTIDE SEQUENCE [LARGE SCALE GENOMIC DNA]</scope>
</reference>
<keyword evidence="1" id="KW-0285">Flavoprotein</keyword>
<name>A0A1Y6K681_9CHLR</name>
<sequence>MWKKYILADSIETAVVALTEGEETARIIAGGTDLILELERGTRQGVSTLIDITQIPGLDEIWEDSDGLIHIGPLVTHNHVLASLLIREKAYALLQACWEIGSPQIRNRGTVVGNLVTASPANDTISPLMALNAKLRLASTRGERIVSLEDFYTGVRKTVMKNDEIITEVFFPAPGTHQVSYFIKTALRKAQAISVINISLLLSMQGDVIENARITLGAAAPTIIHAEAAEVFLAGKPLNDTVIEQAAELVAEAASPISDLRGSADYRAYMMGVIARRALTTIANGVDKTQVPSEPVLLMGSGMHVKAPKLPWTGEEIHTWINGKEYRFKTGFTKTLLNLIRDEAGLTGTKEGCAEGECGACTVYLDGRAVMSCLVPAPRAHGAEIVTIEGMRAGEKLHPVQEAFIEHGAVQCGFCTPGFVMSAIKLLEERETPSQAEIQQAITGNLCRCTGYYKIIEAIESASQRMHVGDQA</sequence>
<dbReference type="FunFam" id="1.10.150.120:FF:000003">
    <property type="entry name" value="Carbon monoxide dehydrogenase, small subunit"/>
    <property type="match status" value="1"/>
</dbReference>
<dbReference type="PANTHER" id="PTHR45444:SF3">
    <property type="entry name" value="XANTHINE DEHYDROGENASE"/>
    <property type="match status" value="1"/>
</dbReference>
<evidence type="ECO:0000256" key="2">
    <source>
        <dbReference type="ARBA" id="ARBA00022714"/>
    </source>
</evidence>
<dbReference type="SUPFAM" id="SSF47741">
    <property type="entry name" value="CO dehydrogenase ISP C-domain like"/>
    <property type="match status" value="1"/>
</dbReference>
<dbReference type="Gene3D" id="3.30.390.50">
    <property type="entry name" value="CO dehydrogenase flavoprotein, C-terminal domain"/>
    <property type="match status" value="1"/>
</dbReference>
<dbReference type="KEGG" id="abat:CFX1CAM_1034"/>
<dbReference type="Gene3D" id="1.10.150.120">
    <property type="entry name" value="[2Fe-2S]-binding domain"/>
    <property type="match status" value="1"/>
</dbReference>
<keyword evidence="6" id="KW-0408">Iron</keyword>
<evidence type="ECO:0000256" key="1">
    <source>
        <dbReference type="ARBA" id="ARBA00022630"/>
    </source>
</evidence>
<keyword evidence="2" id="KW-0001">2Fe-2S</keyword>
<dbReference type="InterPro" id="IPR036884">
    <property type="entry name" value="2Fe-2S-bd_dom_sf"/>
</dbReference>
<evidence type="ECO:0000256" key="7">
    <source>
        <dbReference type="ARBA" id="ARBA00023014"/>
    </source>
</evidence>
<dbReference type="InterPro" id="IPR012675">
    <property type="entry name" value="Beta-grasp_dom_sf"/>
</dbReference>
<dbReference type="PROSITE" id="PS51085">
    <property type="entry name" value="2FE2S_FER_2"/>
    <property type="match status" value="1"/>
</dbReference>
<dbReference type="InterPro" id="IPR036318">
    <property type="entry name" value="FAD-bd_PCMH-like_sf"/>
</dbReference>
<dbReference type="InterPro" id="IPR006058">
    <property type="entry name" value="2Fe2S_fd_BS"/>
</dbReference>
<feature type="domain" description="FAD-binding PCMH-type" evidence="9">
    <location>
        <begin position="1"/>
        <end position="176"/>
    </location>
</feature>
<dbReference type="InterPro" id="IPR002346">
    <property type="entry name" value="Mopterin_DH_FAD-bd"/>
</dbReference>
<dbReference type="Pfam" id="PF00941">
    <property type="entry name" value="FAD_binding_5"/>
    <property type="match status" value="1"/>
</dbReference>
<dbReference type="Pfam" id="PF01799">
    <property type="entry name" value="Fer2_2"/>
    <property type="match status" value="1"/>
</dbReference>
<dbReference type="EMBL" id="LT859958">
    <property type="protein sequence ID" value="SMX54099.1"/>
    <property type="molecule type" value="Genomic_DNA"/>
</dbReference>
<dbReference type="InterPro" id="IPR036010">
    <property type="entry name" value="2Fe-2S_ferredoxin-like_sf"/>
</dbReference>
<dbReference type="Gene3D" id="3.30.465.10">
    <property type="match status" value="1"/>
</dbReference>
<dbReference type="Gene3D" id="3.30.43.10">
    <property type="entry name" value="Uridine Diphospho-n-acetylenolpyruvylglucosamine Reductase, domain 2"/>
    <property type="match status" value="1"/>
</dbReference>
<protein>
    <submittedName>
        <fullName evidence="10">Oxidoreductase</fullName>
    </submittedName>
</protein>
<dbReference type="Gene3D" id="3.10.20.30">
    <property type="match status" value="1"/>
</dbReference>
<dbReference type="SUPFAM" id="SSF56176">
    <property type="entry name" value="FAD-binding/transporter-associated domain-like"/>
    <property type="match status" value="1"/>
</dbReference>
<evidence type="ECO:0000256" key="6">
    <source>
        <dbReference type="ARBA" id="ARBA00023004"/>
    </source>
</evidence>
<evidence type="ECO:0000256" key="3">
    <source>
        <dbReference type="ARBA" id="ARBA00022723"/>
    </source>
</evidence>
<dbReference type="AlphaFoldDB" id="A0A1Y6K681"/>
<dbReference type="Pfam" id="PF03450">
    <property type="entry name" value="CO_deh_flav_C"/>
    <property type="match status" value="1"/>
</dbReference>
<dbReference type="Pfam" id="PF00111">
    <property type="entry name" value="Fer2"/>
    <property type="match status" value="1"/>
</dbReference>
<dbReference type="InterPro" id="IPR001041">
    <property type="entry name" value="2Fe-2S_ferredoxin-type"/>
</dbReference>
<dbReference type="CDD" id="cd00207">
    <property type="entry name" value="fer2"/>
    <property type="match status" value="1"/>
</dbReference>
<keyword evidence="7" id="KW-0411">Iron-sulfur</keyword>
<dbReference type="InterPro" id="IPR002888">
    <property type="entry name" value="2Fe-2S-bd"/>
</dbReference>
<evidence type="ECO:0000259" key="9">
    <source>
        <dbReference type="PROSITE" id="PS51387"/>
    </source>
</evidence>
<evidence type="ECO:0000256" key="5">
    <source>
        <dbReference type="ARBA" id="ARBA00023002"/>
    </source>
</evidence>
<dbReference type="GO" id="GO:0071949">
    <property type="term" value="F:FAD binding"/>
    <property type="evidence" value="ECO:0007669"/>
    <property type="project" value="InterPro"/>
</dbReference>
<dbReference type="GO" id="GO:0016491">
    <property type="term" value="F:oxidoreductase activity"/>
    <property type="evidence" value="ECO:0007669"/>
    <property type="project" value="UniProtKB-KW"/>
</dbReference>
<evidence type="ECO:0000313" key="11">
    <source>
        <dbReference type="Proteomes" id="UP000195514"/>
    </source>
</evidence>
<dbReference type="Proteomes" id="UP000195514">
    <property type="component" value="Chromosome I"/>
</dbReference>
<dbReference type="GO" id="GO:0005506">
    <property type="term" value="F:iron ion binding"/>
    <property type="evidence" value="ECO:0007669"/>
    <property type="project" value="InterPro"/>
</dbReference>
<dbReference type="InterPro" id="IPR036683">
    <property type="entry name" value="CO_DH_flav_C_dom_sf"/>
</dbReference>
<dbReference type="PROSITE" id="PS00197">
    <property type="entry name" value="2FE2S_FER_1"/>
    <property type="match status" value="1"/>
</dbReference>
<dbReference type="InterPro" id="IPR016208">
    <property type="entry name" value="Ald_Oxase/xanthine_DH-like"/>
</dbReference>
<dbReference type="InterPro" id="IPR016166">
    <property type="entry name" value="FAD-bd_PCMH"/>
</dbReference>
<keyword evidence="11" id="KW-1185">Reference proteome</keyword>
<dbReference type="OrthoDB" id="9789842at2"/>
<evidence type="ECO:0000259" key="8">
    <source>
        <dbReference type="PROSITE" id="PS51085"/>
    </source>
</evidence>
<dbReference type="RefSeq" id="WP_087861976.1">
    <property type="nucleotide sequence ID" value="NZ_LT859958.1"/>
</dbReference>
<dbReference type="InterPro" id="IPR016169">
    <property type="entry name" value="FAD-bd_PCMH_sub2"/>
</dbReference>
<evidence type="ECO:0000313" key="10">
    <source>
        <dbReference type="EMBL" id="SMX54099.1"/>
    </source>
</evidence>